<dbReference type="HAMAP" id="MF_03182">
    <property type="entry name" value="PAN2"/>
    <property type="match status" value="1"/>
</dbReference>
<feature type="binding site" evidence="9">
    <location>
        <position position="1044"/>
    </location>
    <ligand>
        <name>a divalent metal cation</name>
        <dbReference type="ChEBI" id="CHEBI:60240"/>
        <note>catalytic</note>
    </ligand>
</feature>
<proteinExistence type="inferred from homology"/>
<name>A0AAD6YKQ1_9AGAR</name>
<evidence type="ECO:0000256" key="3">
    <source>
        <dbReference type="ARBA" id="ARBA00022574"/>
    </source>
</evidence>
<dbReference type="Gene3D" id="3.30.420.10">
    <property type="entry name" value="Ribonuclease H-like superfamily/Ribonuclease H"/>
    <property type="match status" value="1"/>
</dbReference>
<dbReference type="EMBL" id="JARJCW010000008">
    <property type="protein sequence ID" value="KAJ7221728.1"/>
    <property type="molecule type" value="Genomic_DNA"/>
</dbReference>
<dbReference type="InterPro" id="IPR012337">
    <property type="entry name" value="RNaseH-like_sf"/>
</dbReference>
<dbReference type="Gene3D" id="2.130.10.10">
    <property type="entry name" value="YVTN repeat-like/Quinoprotein amine dehydrogenase"/>
    <property type="match status" value="1"/>
</dbReference>
<comment type="function">
    <text evidence="9">Catalytic subunit of the poly(A)-nuclease (PAN) deadenylation complex, one of two cytoplasmic mRNA deadenylases involved in mRNA turnover. PAN specifically shortens poly(A) tails of RNA and the activity is stimulated by poly(A)-binding protein PAB1. PAN deadenylation is followed by rapid degradation of the shortened mRNA tails by the CCR4-NOT complex. Deadenylated mRNAs are then degraded by two alternative mechanisms, namely exosome-mediated 3'-5' exonucleolytic degradation, or deadenlyation-dependent mRNA decaping and subsequent 5'-3' exonucleolytic degradation by XRN1. May also be involved in post-transcriptional maturation of mRNA poly(A) tails.</text>
</comment>
<organism evidence="12 13">
    <name type="scientific">Mycena pura</name>
    <dbReference type="NCBI Taxonomy" id="153505"/>
    <lineage>
        <taxon>Eukaryota</taxon>
        <taxon>Fungi</taxon>
        <taxon>Dikarya</taxon>
        <taxon>Basidiomycota</taxon>
        <taxon>Agaricomycotina</taxon>
        <taxon>Agaricomycetes</taxon>
        <taxon>Agaricomycetidae</taxon>
        <taxon>Agaricales</taxon>
        <taxon>Marasmiineae</taxon>
        <taxon>Mycenaceae</taxon>
        <taxon>Mycena</taxon>
    </lineage>
</organism>
<evidence type="ECO:0000256" key="8">
    <source>
        <dbReference type="ARBA" id="ARBA00022839"/>
    </source>
</evidence>
<evidence type="ECO:0000256" key="5">
    <source>
        <dbReference type="ARBA" id="ARBA00022722"/>
    </source>
</evidence>
<protein>
    <recommendedName>
        <fullName evidence="9">PAN2-PAN3 deadenylation complex catalytic subunit PAN2</fullName>
        <ecNumber evidence="9">3.1.13.4</ecNumber>
    </recommendedName>
    <alternativeName>
        <fullName evidence="9">PAB1P-dependent poly(A)-specific ribonuclease</fullName>
    </alternativeName>
    <alternativeName>
        <fullName evidence="9">Poly(A)-nuclease deadenylation complex subunit 2</fullName>
        <shortName evidence="9">PAN deadenylation complex subunit 2</shortName>
    </alternativeName>
</protein>
<keyword evidence="13" id="KW-1185">Reference proteome</keyword>
<comment type="activity regulation">
    <text evidence="9">Positively regulated by the regulatory subunit PAN3.</text>
</comment>
<feature type="binding site" evidence="9">
    <location>
        <position position="882"/>
    </location>
    <ligand>
        <name>a divalent metal cation</name>
        <dbReference type="ChEBI" id="CHEBI:60240"/>
        <note>catalytic</note>
    </ligand>
</feature>
<dbReference type="GO" id="GO:0031251">
    <property type="term" value="C:PAN complex"/>
    <property type="evidence" value="ECO:0007669"/>
    <property type="project" value="UniProtKB-UniRule"/>
</dbReference>
<comment type="similarity">
    <text evidence="9">Belongs to the peptidase C19 family. PAN2 subfamily.</text>
</comment>
<comment type="cofactor">
    <cofactor evidence="9">
        <name>a divalent metal cation</name>
        <dbReference type="ChEBI" id="CHEBI:60240"/>
    </cofactor>
    <text evidence="9">Binds 2 metal cations per subunit in the catalytic exonuclease domain.</text>
</comment>
<dbReference type="GO" id="GO:0006397">
    <property type="term" value="P:mRNA processing"/>
    <property type="evidence" value="ECO:0007669"/>
    <property type="project" value="UniProtKB-KW"/>
</dbReference>
<dbReference type="Proteomes" id="UP001219525">
    <property type="component" value="Unassembled WGS sequence"/>
</dbReference>
<keyword evidence="2 9" id="KW-0963">Cytoplasm</keyword>
<dbReference type="Pfam" id="PF00929">
    <property type="entry name" value="RNase_T"/>
    <property type="match status" value="1"/>
</dbReference>
<comment type="caution">
    <text evidence="12">The sequence shown here is derived from an EMBL/GenBank/DDBJ whole genome shotgun (WGS) entry which is preliminary data.</text>
</comment>
<dbReference type="InterPro" id="IPR036322">
    <property type="entry name" value="WD40_repeat_dom_sf"/>
</dbReference>
<evidence type="ECO:0000313" key="13">
    <source>
        <dbReference type="Proteomes" id="UP001219525"/>
    </source>
</evidence>
<dbReference type="GO" id="GO:0003676">
    <property type="term" value="F:nucleic acid binding"/>
    <property type="evidence" value="ECO:0007669"/>
    <property type="project" value="InterPro"/>
</dbReference>
<keyword evidence="4 9" id="KW-0507">mRNA processing</keyword>
<keyword evidence="3" id="KW-0853">WD repeat</keyword>
<evidence type="ECO:0000256" key="1">
    <source>
        <dbReference type="ARBA" id="ARBA00004496"/>
    </source>
</evidence>
<evidence type="ECO:0000256" key="10">
    <source>
        <dbReference type="SAM" id="MobiDB-lite"/>
    </source>
</evidence>
<feature type="compositionally biased region" description="Basic residues" evidence="10">
    <location>
        <begin position="425"/>
        <end position="435"/>
    </location>
</feature>
<comment type="domain">
    <text evidence="9">Contains a pseudo-UCH domain. This ubiquitin C-terminal hydrolase (UCH)-like or ubiquitin specific protease (USP)-like domain is predicted to be catalytically inactive because it lacks the active site catalytic triad characteristic of thiol proteases, with residues at the equivalent structural positions that are incompatible with catalysis, and it cannot bind ubiquitin. It functions as a structural scaffold for intra- and intermolecular interactions in the complex.</text>
</comment>
<dbReference type="PANTHER" id="PTHR15728:SF0">
    <property type="entry name" value="PAN2-PAN3 DEADENYLATION COMPLEX CATALYTIC SUBUNIT PAN2"/>
    <property type="match status" value="1"/>
</dbReference>
<dbReference type="FunFam" id="3.30.420.10:FF:000028">
    <property type="entry name" value="PAN2-PAN3 deadenylation complex catalytic subunit PAN2"/>
    <property type="match status" value="1"/>
</dbReference>
<sequence length="1116" mass="124695">MATSYRPITPPISVSYGQPVTALCFDPLSDTLWVGSNTGSISAYHSSHGMRGVWFPVGGSLAVRKILAGETYVRALGVSGEGLGTWTKGGVNKWFCRSVFLFCFYSRCKSICCSPPPTLHTFSNVSVASAILAASSTGPELLLLNSMTGNILRQAPTPSLITHLEFSHSAILSGASDGYVRTHDPRTAINRAENQFMAHYAGIQGLQTTGNFVFTIGLGVRQSRPFTDSFVKVYDLRTLRALPPIPFSSSPAFINILPKRPSSVVVTSSQGLINIVDVSNTANEFYQLNVQSILTSVALSPTGTYIACGDAEGNVHLVSQVDDESSLPLNGFDGQPVEWADTPAPLPHIEWTDSTPLSSIGMPYYESRLLSSWSSLFISGPLNYPSPPKIPPQVLATMKLNDNVAYAALPKELKGRRNMVSVTSRTKKGRFRSGKSRADEAHPDTPTWEYSGSSIPRIYRKVEIEYSKFGVEDFDFGFYNRTEYSGLETHILNSYTNALVQIMHYSPPIRRLAKSHITTSCPREHCLLCELGFVVRMLEDARGINCQSSNFCKAVGVLAQASNAIELIDYGRESIEVDYALMIQSFHRFLLDHLSSEGNIFPHNPVVVKNPAFMHSRLLPAPVTQLLGVDAKNIIMCMNCEAVRTKENMSHVIDLTYPRLVLNEPLQLDFSTILRNALLRQMSHKATCQTCKHFSNFLSRRSIATRDLPPILAVNASVYTPESLSYWLDKKDRTFLKPQIELRGQVEGVDDPEIAVYSLRSMVVQIVNKEKSSHLVAIVKVPDAERTDLTSPWFVFNDFVVQNISEEEALSFTDSWKIPAIIYFERVERRDALDYRDLPSEMDPAILCHDTSISLNRDPNEIKHECLSFQELPKPGTLVAIDAEFVSMQQEETEFHSDGSKQVLRPARLSLARVSVLRGNGPKQGVPFIDDHIHTSEVIVDYLTEFSGIRYGDLDPTLSSHTLTPLKLVYKKLRLLVDRGCIFIGHGLSKDFRIINIFVPPEQVIDTVDLYFLESRQRRLSLRFLSWFVLHENIQTDTHDSIEDARSALNLYKAYHEFEAQGVFDQKLEELYREGKQYNYKPPPPGSETALAFYSQDHVSTPNLMGYKGTPMGFLS</sequence>
<keyword evidence="5 9" id="KW-0540">Nuclease</keyword>
<dbReference type="SMART" id="SM00479">
    <property type="entry name" value="EXOIII"/>
    <property type="match status" value="1"/>
</dbReference>
<dbReference type="InterPro" id="IPR038765">
    <property type="entry name" value="Papain-like_cys_pep_sf"/>
</dbReference>
<accession>A0AAD6YKQ1</accession>
<dbReference type="InterPro" id="IPR050785">
    <property type="entry name" value="PAN2-PAN3_catalytic_subunit"/>
</dbReference>
<dbReference type="InterPro" id="IPR028881">
    <property type="entry name" value="PAN2_UCH_dom"/>
</dbReference>
<evidence type="ECO:0000256" key="6">
    <source>
        <dbReference type="ARBA" id="ARBA00022723"/>
    </source>
</evidence>
<comment type="domain">
    <text evidence="9">The linker, or PAN3 interaction domain (PID), between the WD40 repeats and the pseudo-UCH domain mediates interaction with PAN3.</text>
</comment>
<evidence type="ECO:0000256" key="2">
    <source>
        <dbReference type="ARBA" id="ARBA00022490"/>
    </source>
</evidence>
<dbReference type="InterPro" id="IPR015943">
    <property type="entry name" value="WD40/YVTN_repeat-like_dom_sf"/>
</dbReference>
<dbReference type="InterPro" id="IPR001680">
    <property type="entry name" value="WD40_rpt"/>
</dbReference>
<dbReference type="Gene3D" id="3.90.70.10">
    <property type="entry name" value="Cysteine proteinases"/>
    <property type="match status" value="1"/>
</dbReference>
<dbReference type="SUPFAM" id="SSF50978">
    <property type="entry name" value="WD40 repeat-like"/>
    <property type="match status" value="1"/>
</dbReference>
<dbReference type="InterPro" id="IPR048841">
    <property type="entry name" value="PAN2_N"/>
</dbReference>
<evidence type="ECO:0000256" key="7">
    <source>
        <dbReference type="ARBA" id="ARBA00022801"/>
    </source>
</evidence>
<dbReference type="GO" id="GO:0004535">
    <property type="term" value="F:poly(A)-specific ribonuclease activity"/>
    <property type="evidence" value="ECO:0007669"/>
    <property type="project" value="UniProtKB-UniRule"/>
</dbReference>
<keyword evidence="8 9" id="KW-0269">Exonuclease</keyword>
<comment type="catalytic activity">
    <reaction evidence="9">
        <text>Exonucleolytic cleavage of poly(A) to 5'-AMP.</text>
        <dbReference type="EC" id="3.1.13.4"/>
    </reaction>
</comment>
<dbReference type="InterPro" id="IPR030843">
    <property type="entry name" value="PAN2"/>
</dbReference>
<dbReference type="GO" id="GO:0000289">
    <property type="term" value="P:nuclear-transcribed mRNA poly(A) tail shortening"/>
    <property type="evidence" value="ECO:0007669"/>
    <property type="project" value="UniProtKB-UniRule"/>
</dbReference>
<dbReference type="PROSITE" id="PS50235">
    <property type="entry name" value="USP_3"/>
    <property type="match status" value="1"/>
</dbReference>
<feature type="region of interest" description="Disordered" evidence="10">
    <location>
        <begin position="424"/>
        <end position="446"/>
    </location>
</feature>
<dbReference type="GO" id="GO:0000932">
    <property type="term" value="C:P-body"/>
    <property type="evidence" value="ECO:0007669"/>
    <property type="project" value="TreeGrafter"/>
</dbReference>
<reference evidence="12" key="1">
    <citation type="submission" date="2023-03" db="EMBL/GenBank/DDBJ databases">
        <title>Massive genome expansion in bonnet fungi (Mycena s.s.) driven by repeated elements and novel gene families across ecological guilds.</title>
        <authorList>
            <consortium name="Lawrence Berkeley National Laboratory"/>
            <person name="Harder C.B."/>
            <person name="Miyauchi S."/>
            <person name="Viragh M."/>
            <person name="Kuo A."/>
            <person name="Thoen E."/>
            <person name="Andreopoulos B."/>
            <person name="Lu D."/>
            <person name="Skrede I."/>
            <person name="Drula E."/>
            <person name="Henrissat B."/>
            <person name="Morin E."/>
            <person name="Kohler A."/>
            <person name="Barry K."/>
            <person name="LaButti K."/>
            <person name="Morin E."/>
            <person name="Salamov A."/>
            <person name="Lipzen A."/>
            <person name="Mereny Z."/>
            <person name="Hegedus B."/>
            <person name="Baldrian P."/>
            <person name="Stursova M."/>
            <person name="Weitz H."/>
            <person name="Taylor A."/>
            <person name="Grigoriev I.V."/>
            <person name="Nagy L.G."/>
            <person name="Martin F."/>
            <person name="Kauserud H."/>
        </authorList>
    </citation>
    <scope>NUCLEOTIDE SEQUENCE</scope>
    <source>
        <strain evidence="12">9144</strain>
    </source>
</reference>
<evidence type="ECO:0000256" key="9">
    <source>
        <dbReference type="HAMAP-Rule" id="MF_03182"/>
    </source>
</evidence>
<dbReference type="EC" id="3.1.13.4" evidence="9"/>
<dbReference type="SUPFAM" id="SSF54001">
    <property type="entry name" value="Cysteine proteinases"/>
    <property type="match status" value="1"/>
</dbReference>
<keyword evidence="7 9" id="KW-0378">Hydrolase</keyword>
<dbReference type="PANTHER" id="PTHR15728">
    <property type="entry name" value="DEADENYLATION COMPLEX CATALYTIC SUBUNIT PAN2"/>
    <property type="match status" value="1"/>
</dbReference>
<feature type="binding site" evidence="9">
    <location>
        <position position="884"/>
    </location>
    <ligand>
        <name>a divalent metal cation</name>
        <dbReference type="ChEBI" id="CHEBI:60240"/>
        <note>catalytic</note>
    </ligand>
</feature>
<comment type="subunit">
    <text evidence="9">Forms a heterotrimer with an asymmetric homodimer of the regulatory subunit PAN3 to form the poly(A)-nuclease (PAN) deadenylation complex.</text>
</comment>
<dbReference type="SMART" id="SM00320">
    <property type="entry name" value="WD40"/>
    <property type="match status" value="3"/>
</dbReference>
<comment type="caution">
    <text evidence="9">Lacks conserved residue(s) required for the propagation of feature annotation.</text>
</comment>
<evidence type="ECO:0000313" key="12">
    <source>
        <dbReference type="EMBL" id="KAJ7221728.1"/>
    </source>
</evidence>
<keyword evidence="6 9" id="KW-0479">Metal-binding</keyword>
<dbReference type="Pfam" id="PF20770">
    <property type="entry name" value="PAN2_N"/>
    <property type="match status" value="1"/>
</dbReference>
<dbReference type="InterPro" id="IPR036397">
    <property type="entry name" value="RNaseH_sf"/>
</dbReference>
<dbReference type="SUPFAM" id="SSF53098">
    <property type="entry name" value="Ribonuclease H-like"/>
    <property type="match status" value="1"/>
</dbReference>
<dbReference type="InterPro" id="IPR028889">
    <property type="entry name" value="USP"/>
</dbReference>
<dbReference type="Pfam" id="PF13423">
    <property type="entry name" value="UCH_1"/>
    <property type="match status" value="1"/>
</dbReference>
<dbReference type="InterPro" id="IPR013520">
    <property type="entry name" value="Ribonucl_H"/>
</dbReference>
<feature type="binding site" evidence="9">
    <location>
        <position position="991"/>
    </location>
    <ligand>
        <name>a divalent metal cation</name>
        <dbReference type="ChEBI" id="CHEBI:60240"/>
        <note>catalytic</note>
    </ligand>
</feature>
<dbReference type="AlphaFoldDB" id="A0AAD6YKQ1"/>
<evidence type="ECO:0000259" key="11">
    <source>
        <dbReference type="PROSITE" id="PS50235"/>
    </source>
</evidence>
<dbReference type="GO" id="GO:0046872">
    <property type="term" value="F:metal ion binding"/>
    <property type="evidence" value="ECO:0007669"/>
    <property type="project" value="UniProtKB-KW"/>
</dbReference>
<gene>
    <name evidence="9" type="primary">PAN2</name>
    <name evidence="12" type="ORF">GGX14DRAFT_514713</name>
</gene>
<dbReference type="CDD" id="cd06143">
    <property type="entry name" value="PAN2_exo"/>
    <property type="match status" value="1"/>
</dbReference>
<feature type="domain" description="USP" evidence="11">
    <location>
        <begin position="485"/>
        <end position="827"/>
    </location>
</feature>
<comment type="subcellular location">
    <subcellularLocation>
        <location evidence="1 9">Cytoplasm</location>
    </subcellularLocation>
</comment>
<evidence type="ECO:0000256" key="4">
    <source>
        <dbReference type="ARBA" id="ARBA00022664"/>
    </source>
</evidence>